<dbReference type="Gene3D" id="3.40.50.720">
    <property type="entry name" value="NAD(P)-binding Rossmann-like Domain"/>
    <property type="match status" value="1"/>
</dbReference>
<evidence type="ECO:0008006" key="3">
    <source>
        <dbReference type="Google" id="ProtNLM"/>
    </source>
</evidence>
<gene>
    <name evidence="1" type="ORF">KDH_01230</name>
</gene>
<name>A0ABQ6FH14_9CHLR</name>
<organism evidence="1 2">
    <name type="scientific">Dictyobacter halimunensis</name>
    <dbReference type="NCBI Taxonomy" id="3026934"/>
    <lineage>
        <taxon>Bacteria</taxon>
        <taxon>Bacillati</taxon>
        <taxon>Chloroflexota</taxon>
        <taxon>Ktedonobacteria</taxon>
        <taxon>Ktedonobacterales</taxon>
        <taxon>Dictyobacteraceae</taxon>
        <taxon>Dictyobacter</taxon>
    </lineage>
</organism>
<keyword evidence="2" id="KW-1185">Reference proteome</keyword>
<reference evidence="1 2" key="1">
    <citation type="submission" date="2023-02" db="EMBL/GenBank/DDBJ databases">
        <title>Dictyobacter halimunensis sp. nov., a new member of the class Ktedonobacteria from forest soil in a geothermal area.</title>
        <authorList>
            <person name="Rachmania M.K."/>
            <person name="Ningsih F."/>
            <person name="Sakai Y."/>
            <person name="Yabe S."/>
            <person name="Yokota A."/>
            <person name="Sjamsuridzal W."/>
        </authorList>
    </citation>
    <scope>NUCLEOTIDE SEQUENCE [LARGE SCALE GENOMIC DNA]</scope>
    <source>
        <strain evidence="1 2">S3.2.2.5</strain>
    </source>
</reference>
<evidence type="ECO:0000313" key="1">
    <source>
        <dbReference type="EMBL" id="GLV53268.1"/>
    </source>
</evidence>
<accession>A0ABQ6FH14</accession>
<protein>
    <recommendedName>
        <fullName evidence="3">Alcohol dehydrogenase-like C-terminal domain-containing protein</fullName>
    </recommendedName>
</protein>
<dbReference type="Pfam" id="PF13602">
    <property type="entry name" value="ADH_zinc_N_2"/>
    <property type="match status" value="1"/>
</dbReference>
<comment type="caution">
    <text evidence="1">The sequence shown here is derived from an EMBL/GenBank/DDBJ whole genome shotgun (WGS) entry which is preliminary data.</text>
</comment>
<sequence length="58" mass="6639">MIMFIVEANTDDLTQLARSTDEGHLKPLIEKVYPLEQARQAYERLSEGHLRGKIVLSI</sequence>
<evidence type="ECO:0000313" key="2">
    <source>
        <dbReference type="Proteomes" id="UP001344906"/>
    </source>
</evidence>
<dbReference type="Proteomes" id="UP001344906">
    <property type="component" value="Unassembled WGS sequence"/>
</dbReference>
<dbReference type="EMBL" id="BSRI01000001">
    <property type="protein sequence ID" value="GLV53268.1"/>
    <property type="molecule type" value="Genomic_DNA"/>
</dbReference>
<proteinExistence type="predicted"/>
<dbReference type="Gene3D" id="3.90.180.10">
    <property type="entry name" value="Medium-chain alcohol dehydrogenases, catalytic domain"/>
    <property type="match status" value="1"/>
</dbReference>